<protein>
    <submittedName>
        <fullName evidence="1">Uncharacterized protein</fullName>
    </submittedName>
</protein>
<dbReference type="AlphaFoldDB" id="N4TXB9"/>
<dbReference type="HOGENOM" id="CLU_2102665_0_0_1"/>
<feature type="non-terminal residue" evidence="1">
    <location>
        <position position="1"/>
    </location>
</feature>
<reference evidence="2" key="2">
    <citation type="journal article" date="2014" name="PLoS ONE">
        <title>Genome and Transcriptome Analysis of the Fungal Pathogen Fusarium oxysporum f. sp. cubense Causing Banana Vascular Wilt Disease.</title>
        <authorList>
            <person name="Guo L."/>
            <person name="Han L."/>
            <person name="Yang L."/>
            <person name="Zeng H."/>
            <person name="Fan D."/>
            <person name="Zhu Y."/>
            <person name="Feng Y."/>
            <person name="Wang G."/>
            <person name="Peng C."/>
            <person name="Jiang X."/>
            <person name="Zhou D."/>
            <person name="Ni P."/>
            <person name="Liang C."/>
            <person name="Liu L."/>
            <person name="Wang J."/>
            <person name="Mao C."/>
            <person name="Fang X."/>
            <person name="Peng M."/>
            <person name="Huang J."/>
        </authorList>
    </citation>
    <scope>NUCLEOTIDE SEQUENCE [LARGE SCALE GENOMIC DNA]</scope>
    <source>
        <strain evidence="2">race 1</strain>
    </source>
</reference>
<evidence type="ECO:0000313" key="1">
    <source>
        <dbReference type="EMBL" id="ENH63847.1"/>
    </source>
</evidence>
<dbReference type="VEuPathDB" id="FungiDB:FOC1_g10007987"/>
<organism evidence="1 2">
    <name type="scientific">Fusarium oxysporum f. sp. cubense (strain race 1)</name>
    <name type="common">Panama disease fungus</name>
    <dbReference type="NCBI Taxonomy" id="1229664"/>
    <lineage>
        <taxon>Eukaryota</taxon>
        <taxon>Fungi</taxon>
        <taxon>Dikarya</taxon>
        <taxon>Ascomycota</taxon>
        <taxon>Pezizomycotina</taxon>
        <taxon>Sordariomycetes</taxon>
        <taxon>Hypocreomycetidae</taxon>
        <taxon>Hypocreales</taxon>
        <taxon>Nectriaceae</taxon>
        <taxon>Fusarium</taxon>
        <taxon>Fusarium oxysporum species complex</taxon>
    </lineage>
</organism>
<evidence type="ECO:0000313" key="2">
    <source>
        <dbReference type="Proteomes" id="UP000016928"/>
    </source>
</evidence>
<dbReference type="EMBL" id="KB730535">
    <property type="protein sequence ID" value="ENH63847.1"/>
    <property type="molecule type" value="Genomic_DNA"/>
</dbReference>
<reference evidence="2" key="1">
    <citation type="submission" date="2012-09" db="EMBL/GenBank/DDBJ databases">
        <title>Genome sequencing and comparative transcriptomics of race 1 and race 4 of banana pathogen: Fusarium oxysporum f. sp. cubense.</title>
        <authorList>
            <person name="Fang X."/>
            <person name="Huang J."/>
        </authorList>
    </citation>
    <scope>NUCLEOTIDE SEQUENCE [LARGE SCALE GENOMIC DNA]</scope>
    <source>
        <strain evidence="2">race 1</strain>
    </source>
</reference>
<name>N4TXB9_FUSC1</name>
<accession>N4TXB9</accession>
<gene>
    <name evidence="1" type="ORF">FOC1_g10007987</name>
</gene>
<proteinExistence type="predicted"/>
<sequence>CFLYVGAWSRFQREAENSGLSTILPKTFSSITSICLTNTSSPGIRSTATYLRVPMPILQGSASPVYLSVCRDIAQEELTTIRSTDSDLMICSTLPGLHDYITGKVIPLNSTITVLW</sequence>
<dbReference type="Proteomes" id="UP000016928">
    <property type="component" value="Unassembled WGS sequence"/>
</dbReference>